<dbReference type="EMBL" id="CP148074">
    <property type="protein sequence ID" value="WXL25262.1"/>
    <property type="molecule type" value="Genomic_DNA"/>
</dbReference>
<dbReference type="Proteomes" id="UP001476583">
    <property type="component" value="Chromosome"/>
</dbReference>
<evidence type="ECO:0000313" key="2">
    <source>
        <dbReference type="Proteomes" id="UP001476583"/>
    </source>
</evidence>
<evidence type="ECO:0000313" key="1">
    <source>
        <dbReference type="EMBL" id="WXL25262.1"/>
    </source>
</evidence>
<protein>
    <submittedName>
        <fullName evidence="1">Uncharacterized protein</fullName>
    </submittedName>
</protein>
<gene>
    <name evidence="1" type="ORF">WG219_18460</name>
</gene>
<accession>A0ABZ2RE67</accession>
<reference evidence="1 2" key="1">
    <citation type="submission" date="2024-03" db="EMBL/GenBank/DDBJ databases">
        <title>Complete genome of BD2.</title>
        <authorList>
            <person name="Cao G."/>
        </authorList>
    </citation>
    <scope>NUCLEOTIDE SEQUENCE [LARGE SCALE GENOMIC DNA]</scope>
    <source>
        <strain evidence="1 2">BD2</strain>
    </source>
</reference>
<keyword evidence="2" id="KW-1185">Reference proteome</keyword>
<proteinExistence type="predicted"/>
<name>A0ABZ2RE67_ECTME</name>
<organism evidence="1 2">
    <name type="scientific">Ectopseudomonas mendocina</name>
    <name type="common">Pseudomonas mendocina</name>
    <dbReference type="NCBI Taxonomy" id="300"/>
    <lineage>
        <taxon>Bacteria</taxon>
        <taxon>Pseudomonadati</taxon>
        <taxon>Pseudomonadota</taxon>
        <taxon>Gammaproteobacteria</taxon>
        <taxon>Pseudomonadales</taxon>
        <taxon>Pseudomonadaceae</taxon>
        <taxon>Ectopseudomonas</taxon>
    </lineage>
</organism>
<sequence length="64" mass="7603">MLFIKKQPTLQFQFENIFLTDEDDKALDRLSDEEKGLVINYCKYRLGINTELKTQEELNACKKM</sequence>